<accession>A0ABN9WVC5</accession>
<name>A0ABN9WVC5_9DINO</name>
<sequence length="394" mass="43032">MAVLLMGGVVPEVYCSHHVEMQMFAHEHVPFAPVCHFGLFMYNIIAKWPASRWGTLNAAPTLVFAKDHLGTSNEERLRRVPSGSHDVFKPEHASQAERREVRLKRFGVDSDATKALPDVQGANVDEARNAAGWAWDDLLQQSKGCCGCEAFVGHSKARICEQPWRSGRKGNRDEALERLRKYAAPPPSAGAVAPTAQQADTFDKLKKVRGTATQDWQTLLAKEARVRAARQHLAGFETIQDLMEELEVDGEDANADCQRFMKDLEQYQREGKGTLQDVETTRRPFGDLVKAYGVMEDRSGMQGDGKSEGPSPPRPDEGTSAASAAAPEPPAAEKKATAGDKHPVGLNPTAEDRVGAAGRRAPPGAARRRSAAHWPAYCPASRAVLSQKVGCRQH</sequence>
<dbReference type="Proteomes" id="UP001189429">
    <property type="component" value="Unassembled WGS sequence"/>
</dbReference>
<dbReference type="EMBL" id="CAUYUJ010019392">
    <property type="protein sequence ID" value="CAK0890791.1"/>
    <property type="molecule type" value="Genomic_DNA"/>
</dbReference>
<keyword evidence="3" id="KW-1185">Reference proteome</keyword>
<feature type="region of interest" description="Disordered" evidence="1">
    <location>
        <begin position="296"/>
        <end position="375"/>
    </location>
</feature>
<gene>
    <name evidence="2" type="ORF">PCOR1329_LOCUS70894</name>
</gene>
<comment type="caution">
    <text evidence="2">The sequence shown here is derived from an EMBL/GenBank/DDBJ whole genome shotgun (WGS) entry which is preliminary data.</text>
</comment>
<evidence type="ECO:0000313" key="3">
    <source>
        <dbReference type="Proteomes" id="UP001189429"/>
    </source>
</evidence>
<organism evidence="2 3">
    <name type="scientific">Prorocentrum cordatum</name>
    <dbReference type="NCBI Taxonomy" id="2364126"/>
    <lineage>
        <taxon>Eukaryota</taxon>
        <taxon>Sar</taxon>
        <taxon>Alveolata</taxon>
        <taxon>Dinophyceae</taxon>
        <taxon>Prorocentrales</taxon>
        <taxon>Prorocentraceae</taxon>
        <taxon>Prorocentrum</taxon>
    </lineage>
</organism>
<proteinExistence type="predicted"/>
<feature type="compositionally biased region" description="Basic and acidic residues" evidence="1">
    <location>
        <begin position="331"/>
        <end position="343"/>
    </location>
</feature>
<reference evidence="2" key="1">
    <citation type="submission" date="2023-10" db="EMBL/GenBank/DDBJ databases">
        <authorList>
            <person name="Chen Y."/>
            <person name="Shah S."/>
            <person name="Dougan E. K."/>
            <person name="Thang M."/>
            <person name="Chan C."/>
        </authorList>
    </citation>
    <scope>NUCLEOTIDE SEQUENCE [LARGE SCALE GENOMIC DNA]</scope>
</reference>
<feature type="compositionally biased region" description="Low complexity" evidence="1">
    <location>
        <begin position="355"/>
        <end position="365"/>
    </location>
</feature>
<protein>
    <submittedName>
        <fullName evidence="2">Uncharacterized protein</fullName>
    </submittedName>
</protein>
<evidence type="ECO:0000313" key="2">
    <source>
        <dbReference type="EMBL" id="CAK0890791.1"/>
    </source>
</evidence>
<evidence type="ECO:0000256" key="1">
    <source>
        <dbReference type="SAM" id="MobiDB-lite"/>
    </source>
</evidence>